<name>A0A2G5SQL4_9PELO</name>
<protein>
    <submittedName>
        <fullName evidence="2">Uncharacterized protein</fullName>
    </submittedName>
</protein>
<evidence type="ECO:0000313" key="3">
    <source>
        <dbReference type="Proteomes" id="UP000230233"/>
    </source>
</evidence>
<accession>A0A2G5SQL4</accession>
<keyword evidence="3" id="KW-1185">Reference proteome</keyword>
<dbReference type="EMBL" id="PDUG01000006">
    <property type="protein sequence ID" value="PIC17219.1"/>
    <property type="molecule type" value="Genomic_DNA"/>
</dbReference>
<organism evidence="2 3">
    <name type="scientific">Caenorhabditis nigoni</name>
    <dbReference type="NCBI Taxonomy" id="1611254"/>
    <lineage>
        <taxon>Eukaryota</taxon>
        <taxon>Metazoa</taxon>
        <taxon>Ecdysozoa</taxon>
        <taxon>Nematoda</taxon>
        <taxon>Chromadorea</taxon>
        <taxon>Rhabditida</taxon>
        <taxon>Rhabditina</taxon>
        <taxon>Rhabditomorpha</taxon>
        <taxon>Rhabditoidea</taxon>
        <taxon>Rhabditidae</taxon>
        <taxon>Peloderinae</taxon>
        <taxon>Caenorhabditis</taxon>
    </lineage>
</organism>
<evidence type="ECO:0000313" key="2">
    <source>
        <dbReference type="EMBL" id="PIC17219.1"/>
    </source>
</evidence>
<gene>
    <name evidence="2" type="primary">Cnig_chr_X.g23538</name>
    <name evidence="2" type="ORF">B9Z55_023538</name>
</gene>
<dbReference type="Proteomes" id="UP000230233">
    <property type="component" value="Chromosome X"/>
</dbReference>
<dbReference type="AlphaFoldDB" id="A0A2G5SQL4"/>
<evidence type="ECO:0000256" key="1">
    <source>
        <dbReference type="SAM" id="MobiDB-lite"/>
    </source>
</evidence>
<proteinExistence type="predicted"/>
<reference evidence="3" key="1">
    <citation type="submission" date="2017-10" db="EMBL/GenBank/DDBJ databases">
        <title>Rapid genome shrinkage in a self-fertile nematode reveals novel sperm competition proteins.</title>
        <authorList>
            <person name="Yin D."/>
            <person name="Schwarz E.M."/>
            <person name="Thomas C.G."/>
            <person name="Felde R.L."/>
            <person name="Korf I.F."/>
            <person name="Cutter A.D."/>
            <person name="Schartner C.M."/>
            <person name="Ralston E.J."/>
            <person name="Meyer B.J."/>
            <person name="Haag E.S."/>
        </authorList>
    </citation>
    <scope>NUCLEOTIDE SEQUENCE [LARGE SCALE GENOMIC DNA]</scope>
    <source>
        <strain evidence="3">JU1422</strain>
    </source>
</reference>
<comment type="caution">
    <text evidence="2">The sequence shown here is derived from an EMBL/GenBank/DDBJ whole genome shotgun (WGS) entry which is preliminary data.</text>
</comment>
<sequence length="152" mass="17967">MDEDKPIGRQISKKRKTLKEQQSEMEDQLKNAQEEIVSLRSHPISDGNFLALQIENNQKDALIHQLHFYYRWHFSKNANYTCWSKLEEAEQKKWTEEWAKIREVQKVQAAQGLIVLRSQIEDEVEDGPNNLCSRFCHFTTFLSFFHPTTLSP</sequence>
<feature type="region of interest" description="Disordered" evidence="1">
    <location>
        <begin position="1"/>
        <end position="26"/>
    </location>
</feature>